<dbReference type="InterPro" id="IPR050310">
    <property type="entry name" value="VPS10-sortilin"/>
</dbReference>
<evidence type="ECO:0000259" key="2">
    <source>
        <dbReference type="Pfam" id="PF15902"/>
    </source>
</evidence>
<evidence type="ECO:0000256" key="1">
    <source>
        <dbReference type="ARBA" id="ARBA00022737"/>
    </source>
</evidence>
<dbReference type="GO" id="GO:0016020">
    <property type="term" value="C:membrane"/>
    <property type="evidence" value="ECO:0007669"/>
    <property type="project" value="TreeGrafter"/>
</dbReference>
<keyword evidence="1" id="KW-0677">Repeat</keyword>
<dbReference type="EMBL" id="JH688490">
    <property type="protein sequence ID" value="EJD33011.1"/>
    <property type="molecule type" value="Genomic_DNA"/>
</dbReference>
<name>J0L9H9_AURST</name>
<gene>
    <name evidence="3" type="ORF">AURDEDRAFT_131894</name>
</gene>
<dbReference type="GO" id="GO:0006895">
    <property type="term" value="P:Golgi to endosome transport"/>
    <property type="evidence" value="ECO:0007669"/>
    <property type="project" value="TreeGrafter"/>
</dbReference>
<organism evidence="3 4">
    <name type="scientific">Auricularia subglabra (strain TFB-10046 / SS5)</name>
    <name type="common">White-rot fungus</name>
    <name type="synonym">Auricularia delicata (strain TFB10046)</name>
    <dbReference type="NCBI Taxonomy" id="717982"/>
    <lineage>
        <taxon>Eukaryota</taxon>
        <taxon>Fungi</taxon>
        <taxon>Dikarya</taxon>
        <taxon>Basidiomycota</taxon>
        <taxon>Agaricomycotina</taxon>
        <taxon>Agaricomycetes</taxon>
        <taxon>Auriculariales</taxon>
        <taxon>Auriculariaceae</taxon>
        <taxon>Auricularia</taxon>
    </lineage>
</organism>
<dbReference type="GO" id="GO:0006623">
    <property type="term" value="P:protein targeting to vacuole"/>
    <property type="evidence" value="ECO:0007669"/>
    <property type="project" value="TreeGrafter"/>
</dbReference>
<keyword evidence="4" id="KW-1185">Reference proteome</keyword>
<evidence type="ECO:0000313" key="4">
    <source>
        <dbReference type="Proteomes" id="UP000006514"/>
    </source>
</evidence>
<accession>J0L9H9</accession>
<feature type="domain" description="Sortilin N-terminal" evidence="2">
    <location>
        <begin position="385"/>
        <end position="458"/>
    </location>
</feature>
<protein>
    <recommendedName>
        <fullName evidence="2">Sortilin N-terminal domain-containing protein</fullName>
    </recommendedName>
</protein>
<feature type="domain" description="Sortilin N-terminal" evidence="2">
    <location>
        <begin position="464"/>
        <end position="514"/>
    </location>
</feature>
<dbReference type="InParanoid" id="J0L9H9"/>
<dbReference type="eggNOG" id="KOG3511">
    <property type="taxonomic scope" value="Eukaryota"/>
</dbReference>
<dbReference type="AlphaFoldDB" id="J0L9H9"/>
<dbReference type="GO" id="GO:0006896">
    <property type="term" value="P:Golgi to vacuole transport"/>
    <property type="evidence" value="ECO:0007669"/>
    <property type="project" value="TreeGrafter"/>
</dbReference>
<evidence type="ECO:0000313" key="3">
    <source>
        <dbReference type="EMBL" id="EJD33011.1"/>
    </source>
</evidence>
<dbReference type="InterPro" id="IPR031778">
    <property type="entry name" value="Sortilin_N"/>
</dbReference>
<dbReference type="KEGG" id="adl:AURDEDRAFT_131894"/>
<reference evidence="4" key="1">
    <citation type="journal article" date="2012" name="Science">
        <title>The Paleozoic origin of enzymatic lignin decomposition reconstructed from 31 fungal genomes.</title>
        <authorList>
            <person name="Floudas D."/>
            <person name="Binder M."/>
            <person name="Riley R."/>
            <person name="Barry K."/>
            <person name="Blanchette R.A."/>
            <person name="Henrissat B."/>
            <person name="Martinez A.T."/>
            <person name="Otillar R."/>
            <person name="Spatafora J.W."/>
            <person name="Yadav J.S."/>
            <person name="Aerts A."/>
            <person name="Benoit I."/>
            <person name="Boyd A."/>
            <person name="Carlson A."/>
            <person name="Copeland A."/>
            <person name="Coutinho P.M."/>
            <person name="de Vries R.P."/>
            <person name="Ferreira P."/>
            <person name="Findley K."/>
            <person name="Foster B."/>
            <person name="Gaskell J."/>
            <person name="Glotzer D."/>
            <person name="Gorecki P."/>
            <person name="Heitman J."/>
            <person name="Hesse C."/>
            <person name="Hori C."/>
            <person name="Igarashi K."/>
            <person name="Jurgens J.A."/>
            <person name="Kallen N."/>
            <person name="Kersten P."/>
            <person name="Kohler A."/>
            <person name="Kuees U."/>
            <person name="Kumar T.K.A."/>
            <person name="Kuo A."/>
            <person name="LaButti K."/>
            <person name="Larrondo L.F."/>
            <person name="Lindquist E."/>
            <person name="Ling A."/>
            <person name="Lombard V."/>
            <person name="Lucas S."/>
            <person name="Lundell T."/>
            <person name="Martin R."/>
            <person name="McLaughlin D.J."/>
            <person name="Morgenstern I."/>
            <person name="Morin E."/>
            <person name="Murat C."/>
            <person name="Nagy L.G."/>
            <person name="Nolan M."/>
            <person name="Ohm R.A."/>
            <person name="Patyshakuliyeva A."/>
            <person name="Rokas A."/>
            <person name="Ruiz-Duenas F.J."/>
            <person name="Sabat G."/>
            <person name="Salamov A."/>
            <person name="Samejima M."/>
            <person name="Schmutz J."/>
            <person name="Slot J.C."/>
            <person name="St John F."/>
            <person name="Stenlid J."/>
            <person name="Sun H."/>
            <person name="Sun S."/>
            <person name="Syed K."/>
            <person name="Tsang A."/>
            <person name="Wiebenga A."/>
            <person name="Young D."/>
            <person name="Pisabarro A."/>
            <person name="Eastwood D.C."/>
            <person name="Martin F."/>
            <person name="Cullen D."/>
            <person name="Grigoriev I.V."/>
            <person name="Hibbett D.S."/>
        </authorList>
    </citation>
    <scope>NUCLEOTIDE SEQUENCE [LARGE SCALE GENOMIC DNA]</scope>
    <source>
        <strain evidence="4">TFB10046</strain>
    </source>
</reference>
<sequence length="559" mass="63165">MSCSLLMRDSDYNYVRNEDNNKYKGSSGWYLIPCSSCKIKEGPNDAGVDKGCSQAQLPEGPGEFKGAVFTIENTIPVWLEDNTVWRSPNEDFMRETKKGKWLAFYMRPPPSRQSASTPTTAPAPWDHRRVDTIFFRWRAAPTNRLTCPRLASLGRFGHAGVPTPQTARPAQVRRDDRGADQLKELRLGRRRLILEVQVRSGLATRGRSASDPGTLLVPFARYIRLSANSHSMRRDRFKSAETIELQIGLKNYEAEPALDLTKLGSAVDRGRRASAVPRPRRCRRQAVVPGTVLSPQPLLNPSINRASCQLRRSLCVNPVRWQRRLKHTTDIGRSWNDATTPTDPNIFRTPVLVFHLKNADWIICVWQDRAKIFDNIVGFSEYLTSSHKCTVLDWTTDSVFLHLTMLNTPKLEWGNVMKADSNGAYHSVSQDFVSCNGDDFVDFEKLVVLEGIAVVNRALRPARHAMYSSPSIVGPMMAVGNVGEKLAPYVDSDPFLSRDGDFAWEKSPTDRVNYFLNEGMKRNERVFVTNDKMRVESIVTVTGDASRKFVLFGHYAHTR</sequence>
<proteinExistence type="predicted"/>
<dbReference type="Proteomes" id="UP000006514">
    <property type="component" value="Unassembled WGS sequence"/>
</dbReference>
<dbReference type="PANTHER" id="PTHR12106:SF27">
    <property type="entry name" value="SORTILIN-RELATED RECEPTOR"/>
    <property type="match status" value="1"/>
</dbReference>
<dbReference type="GO" id="GO:0005829">
    <property type="term" value="C:cytosol"/>
    <property type="evidence" value="ECO:0007669"/>
    <property type="project" value="GOC"/>
</dbReference>
<dbReference type="GO" id="GO:0005794">
    <property type="term" value="C:Golgi apparatus"/>
    <property type="evidence" value="ECO:0007669"/>
    <property type="project" value="TreeGrafter"/>
</dbReference>
<dbReference type="PANTHER" id="PTHR12106">
    <property type="entry name" value="SORTILIN RELATED"/>
    <property type="match status" value="1"/>
</dbReference>
<dbReference type="Pfam" id="PF15902">
    <property type="entry name" value="Sortilin-Vps10"/>
    <property type="match status" value="2"/>
</dbReference>
<dbReference type="OrthoDB" id="443634at2759"/>